<sequence length="144" mass="15773">MVHERIVNRAKPFAVDCDGARVSGNRSLRAGTGPHRPRATRLRCRDRFVAVAAMLPLRCWRRRVASRNGETPSPLRLLGAAARRADDRLAGTVERHCLRRRTAAVGTAAIGSAPQNLGRRDAGVKRPDAAACEPSHRARRRVGT</sequence>
<accession>A0A1B4FSC8</accession>
<evidence type="ECO:0000256" key="1">
    <source>
        <dbReference type="SAM" id="MobiDB-lite"/>
    </source>
</evidence>
<protein>
    <submittedName>
        <fullName evidence="2">Uncharacterized protein</fullName>
    </submittedName>
</protein>
<evidence type="ECO:0000313" key="3">
    <source>
        <dbReference type="Proteomes" id="UP000067711"/>
    </source>
</evidence>
<dbReference type="Proteomes" id="UP000067711">
    <property type="component" value="Chromosome 2"/>
</dbReference>
<organism evidence="2 3">
    <name type="scientific">Burkholderia mayonis</name>
    <dbReference type="NCBI Taxonomy" id="1385591"/>
    <lineage>
        <taxon>Bacteria</taxon>
        <taxon>Pseudomonadati</taxon>
        <taxon>Pseudomonadota</taxon>
        <taxon>Betaproteobacteria</taxon>
        <taxon>Burkholderiales</taxon>
        <taxon>Burkholderiaceae</taxon>
        <taxon>Burkholderia</taxon>
        <taxon>pseudomallei group</taxon>
    </lineage>
</organism>
<feature type="compositionally biased region" description="Basic and acidic residues" evidence="1">
    <location>
        <begin position="118"/>
        <end position="128"/>
    </location>
</feature>
<proteinExistence type="predicted"/>
<evidence type="ECO:0000313" key="2">
    <source>
        <dbReference type="EMBL" id="AOJ06582.1"/>
    </source>
</evidence>
<dbReference type="EMBL" id="CP013388">
    <property type="protein sequence ID" value="AOJ06582.1"/>
    <property type="molecule type" value="Genomic_DNA"/>
</dbReference>
<gene>
    <name evidence="2" type="ORF">WS71_04040</name>
</gene>
<reference evidence="2 3" key="1">
    <citation type="submission" date="2015-12" db="EMBL/GenBank/DDBJ databases">
        <title>Diversity of Burkholderia near neighbor genomes.</title>
        <authorList>
            <person name="Sahl J."/>
            <person name="Wagner D."/>
            <person name="Keim P."/>
        </authorList>
    </citation>
    <scope>NUCLEOTIDE SEQUENCE [LARGE SCALE GENOMIC DNA]</scope>
    <source>
        <strain evidence="2 3">BDU8</strain>
    </source>
</reference>
<feature type="region of interest" description="Disordered" evidence="1">
    <location>
        <begin position="109"/>
        <end position="144"/>
    </location>
</feature>
<dbReference type="AlphaFoldDB" id="A0A1B4FSC8"/>
<name>A0A1B4FSC8_9BURK</name>